<evidence type="ECO:0000313" key="2">
    <source>
        <dbReference type="EMBL" id="PFG60236.1"/>
    </source>
</evidence>
<dbReference type="EMBL" id="PDJN01000003">
    <property type="protein sequence ID" value="PFG60236.1"/>
    <property type="molecule type" value="Genomic_DNA"/>
</dbReference>
<dbReference type="SMART" id="SM00530">
    <property type="entry name" value="HTH_XRE"/>
    <property type="match status" value="1"/>
</dbReference>
<evidence type="ECO:0000259" key="1">
    <source>
        <dbReference type="PROSITE" id="PS50943"/>
    </source>
</evidence>
<name>A0A7Z1K0F0_9PSED</name>
<dbReference type="Pfam" id="PF01381">
    <property type="entry name" value="HTH_3"/>
    <property type="match status" value="1"/>
</dbReference>
<proteinExistence type="predicted"/>
<organism evidence="2 3">
    <name type="scientific">Pseudomonas poae</name>
    <dbReference type="NCBI Taxonomy" id="200451"/>
    <lineage>
        <taxon>Bacteria</taxon>
        <taxon>Pseudomonadati</taxon>
        <taxon>Pseudomonadota</taxon>
        <taxon>Gammaproteobacteria</taxon>
        <taxon>Pseudomonadales</taxon>
        <taxon>Pseudomonadaceae</taxon>
        <taxon>Pseudomonas</taxon>
    </lineage>
</organism>
<dbReference type="Proteomes" id="UP000221580">
    <property type="component" value="Unassembled WGS sequence"/>
</dbReference>
<dbReference type="CDD" id="cd00093">
    <property type="entry name" value="HTH_XRE"/>
    <property type="match status" value="1"/>
</dbReference>
<sequence>MSAGERLREERSRLGFKQEEFAQIGGVNRNTQGSYEKNERTPDLNYLSAIAVQGVDVLFVVTGVRLLAAAGSLSPMETSLLEAFRALNESDQDTLTRMAAGLAAVSKTT</sequence>
<reference evidence="2 3" key="1">
    <citation type="submission" date="2017-09" db="EMBL/GenBank/DDBJ databases">
        <authorList>
            <person name="DeBolt S."/>
            <person name="Huntemann M."/>
            <person name="Clum A."/>
            <person name="Pillay M."/>
            <person name="Palaniappan K."/>
            <person name="Varghese N."/>
            <person name="Mikhailova N."/>
            <person name="Stamatis D."/>
            <person name="Reddy T."/>
            <person name="Daum C."/>
            <person name="Shapiro N."/>
            <person name="Ivanova N."/>
            <person name="Kyrpides N."/>
            <person name="Woyke T."/>
        </authorList>
    </citation>
    <scope>NUCLEOTIDE SEQUENCE [LARGE SCALE GENOMIC DNA]</scope>
    <source>
        <strain evidence="2 3">A2-S9</strain>
    </source>
</reference>
<accession>A0A7Z1K0F0</accession>
<feature type="domain" description="HTH cro/C1-type" evidence="1">
    <location>
        <begin position="7"/>
        <end position="51"/>
    </location>
</feature>
<protein>
    <submittedName>
        <fullName evidence="2">Helix-turn-helix protein</fullName>
    </submittedName>
</protein>
<gene>
    <name evidence="2" type="ORF">DM05_4942</name>
</gene>
<evidence type="ECO:0000313" key="3">
    <source>
        <dbReference type="Proteomes" id="UP000221580"/>
    </source>
</evidence>
<dbReference type="GO" id="GO:0003677">
    <property type="term" value="F:DNA binding"/>
    <property type="evidence" value="ECO:0007669"/>
    <property type="project" value="InterPro"/>
</dbReference>
<dbReference type="RefSeq" id="WP_098480571.1">
    <property type="nucleotide sequence ID" value="NZ_PDJN01000003.1"/>
</dbReference>
<dbReference type="InterPro" id="IPR010982">
    <property type="entry name" value="Lambda_DNA-bd_dom_sf"/>
</dbReference>
<dbReference type="AlphaFoldDB" id="A0A7Z1K0F0"/>
<dbReference type="Gene3D" id="1.10.260.40">
    <property type="entry name" value="lambda repressor-like DNA-binding domains"/>
    <property type="match status" value="1"/>
</dbReference>
<dbReference type="InterPro" id="IPR001387">
    <property type="entry name" value="Cro/C1-type_HTH"/>
</dbReference>
<dbReference type="PROSITE" id="PS50943">
    <property type="entry name" value="HTH_CROC1"/>
    <property type="match status" value="1"/>
</dbReference>
<reference evidence="2 3" key="2">
    <citation type="submission" date="2017-10" db="EMBL/GenBank/DDBJ databases">
        <title>Bacterial endophytes that colonize and modify switchgrass growth.</title>
        <authorList>
            <person name="Debolt S."/>
        </authorList>
    </citation>
    <scope>NUCLEOTIDE SEQUENCE [LARGE SCALE GENOMIC DNA]</scope>
    <source>
        <strain evidence="2 3">A2-S9</strain>
    </source>
</reference>
<dbReference type="SUPFAM" id="SSF47413">
    <property type="entry name" value="lambda repressor-like DNA-binding domains"/>
    <property type="match status" value="1"/>
</dbReference>
<comment type="caution">
    <text evidence="2">The sequence shown here is derived from an EMBL/GenBank/DDBJ whole genome shotgun (WGS) entry which is preliminary data.</text>
</comment>